<dbReference type="AlphaFoldDB" id="A0A6J4TR69"/>
<feature type="transmembrane region" description="Helical" evidence="2">
    <location>
        <begin position="6"/>
        <end position="28"/>
    </location>
</feature>
<evidence type="ECO:0000256" key="1">
    <source>
        <dbReference type="SAM" id="MobiDB-lite"/>
    </source>
</evidence>
<proteinExistence type="predicted"/>
<dbReference type="EMBL" id="CADCVQ010000164">
    <property type="protein sequence ID" value="CAA9529637.1"/>
    <property type="molecule type" value="Genomic_DNA"/>
</dbReference>
<protein>
    <submittedName>
        <fullName evidence="3">Uncharacterized protein</fullName>
    </submittedName>
</protein>
<reference evidence="3" key="1">
    <citation type="submission" date="2020-02" db="EMBL/GenBank/DDBJ databases">
        <authorList>
            <person name="Meier V. D."/>
        </authorList>
    </citation>
    <scope>NUCLEOTIDE SEQUENCE</scope>
    <source>
        <strain evidence="3">AVDCRST_MAG67</strain>
    </source>
</reference>
<feature type="compositionally biased region" description="Polar residues" evidence="1">
    <location>
        <begin position="104"/>
        <end position="119"/>
    </location>
</feature>
<evidence type="ECO:0000256" key="2">
    <source>
        <dbReference type="SAM" id="Phobius"/>
    </source>
</evidence>
<organism evidence="3">
    <name type="scientific">uncultured Solirubrobacteraceae bacterium</name>
    <dbReference type="NCBI Taxonomy" id="1162706"/>
    <lineage>
        <taxon>Bacteria</taxon>
        <taxon>Bacillati</taxon>
        <taxon>Actinomycetota</taxon>
        <taxon>Thermoleophilia</taxon>
        <taxon>Solirubrobacterales</taxon>
        <taxon>Solirubrobacteraceae</taxon>
        <taxon>environmental samples</taxon>
    </lineage>
</organism>
<keyword evidence="2" id="KW-0472">Membrane</keyword>
<keyword evidence="2" id="KW-1133">Transmembrane helix</keyword>
<gene>
    <name evidence="3" type="ORF">AVDCRST_MAG67-4018</name>
</gene>
<name>A0A6J4TR69_9ACTN</name>
<accession>A0A6J4TR69</accession>
<keyword evidence="2" id="KW-0812">Transmembrane</keyword>
<feature type="region of interest" description="Disordered" evidence="1">
    <location>
        <begin position="87"/>
        <end position="119"/>
    </location>
</feature>
<sequence>MEAAPLVTLIAVFLAIAVIAAFLITVIYQLANVFSRLNTILGAVGTVVEKTAVLDPIISEIGANLAAGQGALDDAVERLKVRKGYSDADGAVEPTDDRQPAGLGTSTPVDPQPGVYTNY</sequence>
<evidence type="ECO:0000313" key="3">
    <source>
        <dbReference type="EMBL" id="CAA9529637.1"/>
    </source>
</evidence>